<gene>
    <name evidence="1" type="ORF">E4Q23_19765</name>
</gene>
<evidence type="ECO:0000313" key="2">
    <source>
        <dbReference type="Proteomes" id="UP000749010"/>
    </source>
</evidence>
<dbReference type="RefSeq" id="WP_169068257.1">
    <property type="nucleotide sequence ID" value="NZ_SPMY01000070.1"/>
</dbReference>
<dbReference type="EMBL" id="SPMY01000070">
    <property type="protein sequence ID" value="NMQ29802.1"/>
    <property type="molecule type" value="Genomic_DNA"/>
</dbReference>
<proteinExistence type="predicted"/>
<protein>
    <submittedName>
        <fullName evidence="1">DUF1738 domain-containing protein</fullName>
    </submittedName>
</protein>
<name>A0ABX1TZV5_9PROT</name>
<keyword evidence="2" id="KW-1185">Reference proteome</keyword>
<comment type="caution">
    <text evidence="1">The sequence shown here is derived from an EMBL/GenBank/DDBJ whole genome shotgun (WGS) entry which is preliminary data.</text>
</comment>
<reference evidence="1 2" key="1">
    <citation type="submission" date="2019-03" db="EMBL/GenBank/DDBJ databases">
        <title>Metabolic reconstructions from genomes of highly enriched 'Candidatus Accumulibacter' and 'Candidatus Competibacter' bioreactor populations.</title>
        <authorList>
            <person name="Annavajhala M.K."/>
            <person name="Welles L."/>
            <person name="Abbas B."/>
            <person name="Sorokin D."/>
            <person name="Park H."/>
            <person name="Van Loosdrecht M."/>
            <person name="Chandran K."/>
        </authorList>
    </citation>
    <scope>NUCLEOTIDE SEQUENCE [LARGE SCALE GENOMIC DNA]</scope>
    <source>
        <strain evidence="1 2">SBR_S</strain>
    </source>
</reference>
<evidence type="ECO:0000313" key="1">
    <source>
        <dbReference type="EMBL" id="NMQ29802.1"/>
    </source>
</evidence>
<accession>A0ABX1TZV5</accession>
<organism evidence="1 2">
    <name type="scientific">Candidatus Accumulibacter phosphatis</name>
    <dbReference type="NCBI Taxonomy" id="327160"/>
    <lineage>
        <taxon>Bacteria</taxon>
        <taxon>Pseudomonadati</taxon>
        <taxon>Pseudomonadota</taxon>
        <taxon>Betaproteobacteria</taxon>
        <taxon>Candidatus Accumulibacter</taxon>
    </lineage>
</organism>
<sequence length="314" mass="34316">MPFPPAHQSAAANAADLPGLGRFFHPTGSVPLPAGDGAFPFFTGGTMYDKFAPLLEQALTEPGIVSQAFRRFHRFSIGNQILAALQLRQKCLPLSPIASFSRWKALGRSVCKGQKALSLWMPITVKRCGTNAVSDDSGDPGGSEEVFTRFKLAPRWFSLEQTEGEAYAEPVESPHWDAEAALAALDITLEHFDYLDGNVEGYAVERRIAVSQLAEHPHSTRFHEMAHVVLGHTLEGDCHDAASTPRSVREAEAEGVAFLLCSILELPGRDESRGYIQSWLKNGQLPERSAQRIFSASQKILEAGRPVSQPTVTH</sequence>
<dbReference type="Proteomes" id="UP000749010">
    <property type="component" value="Unassembled WGS sequence"/>
</dbReference>